<evidence type="ECO:0000259" key="12">
    <source>
        <dbReference type="Pfam" id="PF03007"/>
    </source>
</evidence>
<dbReference type="Pfam" id="PF06974">
    <property type="entry name" value="WS_DGAT_C"/>
    <property type="match status" value="1"/>
</dbReference>
<evidence type="ECO:0000256" key="9">
    <source>
        <dbReference type="ARBA" id="ARBA00023315"/>
    </source>
</evidence>
<dbReference type="Proteomes" id="UP000077868">
    <property type="component" value="Chromosome"/>
</dbReference>
<sequence length="457" mass="50379">MREHRVDPVDAIWLGMDRPQNLMVIECLMFLDGPLDRERFDRVVRERLLAVYPVFSRRPVPGTGRWRRRRSRWRDVPDLDVSQHVREVRLPAPGDDAALQRYVSGYLGTPLPRERPLWDIHLIHGLEEGSAVYVRLHHALADGIALTQVLLSLTDETPEADRDGTHAPPAPHHALADVVQAARRAAPEVPQLLRPARVRRAVREGLRLGLSGVAALRKLLLTTNPDTSLAGEAGMEKAAVWSAPIDLQGIKDIARRSGATVNDVLVAALAGALERYQLDHDGQAVDIPTMIPVNLRPMHLPLPRELGNRFALVLLMLPSGRLDAADRLAETKRRMDVIKRSPEPVITFALILGIGRLGARLSRLLVTFFASKATGITTNVPGPREARYLAGTRIDSMLGWVPGSGHQTVGTCIFTYAGKVRVGFKVDLAVMPDPQQILDAFHDEIDALAALEGSVRA</sequence>
<reference evidence="14 15" key="1">
    <citation type="submission" date="2016-03" db="EMBL/GenBank/DDBJ databases">
        <title>Complete genome sequence of a soil Actinobacterium, Nocardioides dokdonensis FR1436.</title>
        <authorList>
            <person name="Kwon S.-K."/>
            <person name="Kim K."/>
            <person name="Kim J.F."/>
        </authorList>
    </citation>
    <scope>NUCLEOTIDE SEQUENCE [LARGE SCALE GENOMIC DNA]</scope>
    <source>
        <strain evidence="14 15">FR1436</strain>
    </source>
</reference>
<dbReference type="UniPathway" id="UPA00282"/>
<dbReference type="InterPro" id="IPR014292">
    <property type="entry name" value="Acyl_transf_WS/DGAT"/>
</dbReference>
<evidence type="ECO:0000256" key="4">
    <source>
        <dbReference type="ARBA" id="ARBA00013244"/>
    </source>
</evidence>
<evidence type="ECO:0000256" key="2">
    <source>
        <dbReference type="ARBA" id="ARBA00005189"/>
    </source>
</evidence>
<dbReference type="InterPro" id="IPR009721">
    <property type="entry name" value="O-acyltransferase_WSD1_C"/>
</dbReference>
<comment type="catalytic activity">
    <reaction evidence="10 11">
        <text>an acyl-CoA + a 1,2-diacyl-sn-glycerol = a triacyl-sn-glycerol + CoA</text>
        <dbReference type="Rhea" id="RHEA:10868"/>
        <dbReference type="ChEBI" id="CHEBI:17815"/>
        <dbReference type="ChEBI" id="CHEBI:57287"/>
        <dbReference type="ChEBI" id="CHEBI:58342"/>
        <dbReference type="ChEBI" id="CHEBI:64615"/>
        <dbReference type="EC" id="2.3.1.20"/>
    </reaction>
</comment>
<accession>A0A1A9GLQ2</accession>
<comment type="similarity">
    <text evidence="3 11">Belongs to the long-chain O-acyltransferase family.</text>
</comment>
<evidence type="ECO:0000256" key="6">
    <source>
        <dbReference type="ARBA" id="ARBA00022679"/>
    </source>
</evidence>
<dbReference type="RefSeq" id="WP_068109116.1">
    <property type="nucleotide sequence ID" value="NZ_CP015079.1"/>
</dbReference>
<organism evidence="14 15">
    <name type="scientific">Nocardioides dokdonensis FR1436</name>
    <dbReference type="NCBI Taxonomy" id="1300347"/>
    <lineage>
        <taxon>Bacteria</taxon>
        <taxon>Bacillati</taxon>
        <taxon>Actinomycetota</taxon>
        <taxon>Actinomycetes</taxon>
        <taxon>Propionibacteriales</taxon>
        <taxon>Nocardioidaceae</taxon>
        <taxon>Nocardioides</taxon>
    </lineage>
</organism>
<keyword evidence="5 11" id="KW-0444">Lipid biosynthesis</keyword>
<dbReference type="Pfam" id="PF03007">
    <property type="entry name" value="WS_DGAT_cat"/>
    <property type="match status" value="1"/>
</dbReference>
<evidence type="ECO:0000256" key="1">
    <source>
        <dbReference type="ARBA" id="ARBA00004771"/>
    </source>
</evidence>
<dbReference type="GO" id="GO:0004144">
    <property type="term" value="F:diacylglycerol O-acyltransferase activity"/>
    <property type="evidence" value="ECO:0007669"/>
    <property type="project" value="UniProtKB-EC"/>
</dbReference>
<keyword evidence="9 11" id="KW-0012">Acyltransferase</keyword>
<protein>
    <recommendedName>
        <fullName evidence="4 11">Diacylglycerol O-acyltransferase</fullName>
        <ecNumber evidence="4 11">2.3.1.20</ecNumber>
    </recommendedName>
</protein>
<dbReference type="Gene3D" id="3.30.559.30">
    <property type="entry name" value="Nonribosomal peptide synthetase, condensation domain"/>
    <property type="match status" value="1"/>
</dbReference>
<feature type="domain" description="O-acyltransferase WSD1 C-terminal" evidence="13">
    <location>
        <begin position="307"/>
        <end position="448"/>
    </location>
</feature>
<dbReference type="InterPro" id="IPR004255">
    <property type="entry name" value="O-acyltransferase_WSD1_N"/>
</dbReference>
<dbReference type="PATRIC" id="fig|1300347.3.peg.2103"/>
<keyword evidence="6 11" id="KW-0808">Transferase</keyword>
<comment type="pathway">
    <text evidence="2">Lipid metabolism.</text>
</comment>
<feature type="domain" description="O-acyltransferase WSD1-like N-terminal" evidence="12">
    <location>
        <begin position="8"/>
        <end position="264"/>
    </location>
</feature>
<evidence type="ECO:0000313" key="15">
    <source>
        <dbReference type="Proteomes" id="UP000077868"/>
    </source>
</evidence>
<name>A0A1A9GLQ2_9ACTN</name>
<proteinExistence type="inferred from homology"/>
<evidence type="ECO:0000256" key="11">
    <source>
        <dbReference type="RuleBase" id="RU361241"/>
    </source>
</evidence>
<keyword evidence="15" id="KW-1185">Reference proteome</keyword>
<dbReference type="InterPro" id="IPR045034">
    <property type="entry name" value="O-acyltransferase_WSD1-like"/>
</dbReference>
<evidence type="ECO:0000256" key="10">
    <source>
        <dbReference type="ARBA" id="ARBA00048109"/>
    </source>
</evidence>
<evidence type="ECO:0000313" key="14">
    <source>
        <dbReference type="EMBL" id="ANH38533.1"/>
    </source>
</evidence>
<dbReference type="AlphaFoldDB" id="A0A1A9GLQ2"/>
<evidence type="ECO:0000256" key="8">
    <source>
        <dbReference type="ARBA" id="ARBA00023098"/>
    </source>
</evidence>
<keyword evidence="8 11" id="KW-0443">Lipid metabolism</keyword>
<dbReference type="STRING" id="1300347.I601_2108"/>
<dbReference type="EC" id="2.3.1.20" evidence="4 11"/>
<dbReference type="Gene3D" id="3.30.559.10">
    <property type="entry name" value="Chloramphenicol acetyltransferase-like domain"/>
    <property type="match status" value="1"/>
</dbReference>
<keyword evidence="7 11" id="KW-0319">Glycerol metabolism</keyword>
<dbReference type="EMBL" id="CP015079">
    <property type="protein sequence ID" value="ANH38533.1"/>
    <property type="molecule type" value="Genomic_DNA"/>
</dbReference>
<evidence type="ECO:0000259" key="13">
    <source>
        <dbReference type="Pfam" id="PF06974"/>
    </source>
</evidence>
<dbReference type="NCBIfam" id="TIGR02946">
    <property type="entry name" value="acyl_WS_DGAT"/>
    <property type="match status" value="1"/>
</dbReference>
<evidence type="ECO:0000256" key="5">
    <source>
        <dbReference type="ARBA" id="ARBA00022516"/>
    </source>
</evidence>
<dbReference type="PANTHER" id="PTHR31650:SF1">
    <property type="entry name" value="WAX ESTER SYNTHASE_DIACYLGLYCEROL ACYLTRANSFERASE 4-RELATED"/>
    <property type="match status" value="1"/>
</dbReference>
<dbReference type="OrthoDB" id="9810950at2"/>
<dbReference type="PANTHER" id="PTHR31650">
    <property type="entry name" value="O-ACYLTRANSFERASE (WSD1-LIKE) FAMILY PROTEIN"/>
    <property type="match status" value="1"/>
</dbReference>
<dbReference type="KEGG" id="ndk:I601_2108"/>
<gene>
    <name evidence="14" type="ORF">I601_2108</name>
</gene>
<dbReference type="GO" id="GO:0019432">
    <property type="term" value="P:triglyceride biosynthetic process"/>
    <property type="evidence" value="ECO:0007669"/>
    <property type="project" value="UniProtKB-UniPathway"/>
</dbReference>
<evidence type="ECO:0000256" key="3">
    <source>
        <dbReference type="ARBA" id="ARBA00009587"/>
    </source>
</evidence>
<dbReference type="GO" id="GO:0005886">
    <property type="term" value="C:plasma membrane"/>
    <property type="evidence" value="ECO:0007669"/>
    <property type="project" value="TreeGrafter"/>
</dbReference>
<dbReference type="SUPFAM" id="SSF52777">
    <property type="entry name" value="CoA-dependent acyltransferases"/>
    <property type="match status" value="2"/>
</dbReference>
<evidence type="ECO:0000256" key="7">
    <source>
        <dbReference type="ARBA" id="ARBA00022798"/>
    </source>
</evidence>
<dbReference type="GO" id="GO:0006071">
    <property type="term" value="P:glycerol metabolic process"/>
    <property type="evidence" value="ECO:0007669"/>
    <property type="project" value="UniProtKB-KW"/>
</dbReference>
<comment type="pathway">
    <text evidence="1 11">Glycerolipid metabolism; triacylglycerol biosynthesis.</text>
</comment>
<dbReference type="InterPro" id="IPR023213">
    <property type="entry name" value="CAT-like_dom_sf"/>
</dbReference>